<protein>
    <submittedName>
        <fullName evidence="4">Glycosyltransferase involved in cell wall biosynthesis</fullName>
    </submittedName>
</protein>
<organism evidence="4 5">
    <name type="scientific">Corynebacterium guangdongense</name>
    <dbReference type="NCBI Taxonomy" id="1783348"/>
    <lineage>
        <taxon>Bacteria</taxon>
        <taxon>Bacillati</taxon>
        <taxon>Actinomycetota</taxon>
        <taxon>Actinomycetes</taxon>
        <taxon>Mycobacteriales</taxon>
        <taxon>Corynebacteriaceae</taxon>
        <taxon>Corynebacterium</taxon>
    </lineage>
</organism>
<dbReference type="PANTHER" id="PTHR12526">
    <property type="entry name" value="GLYCOSYLTRANSFERASE"/>
    <property type="match status" value="1"/>
</dbReference>
<dbReference type="Pfam" id="PF13579">
    <property type="entry name" value="Glyco_trans_4_4"/>
    <property type="match status" value="1"/>
</dbReference>
<keyword evidence="5" id="KW-1185">Reference proteome</keyword>
<evidence type="ECO:0000313" key="4">
    <source>
        <dbReference type="EMBL" id="MDR7329897.1"/>
    </source>
</evidence>
<dbReference type="Proteomes" id="UP001180840">
    <property type="component" value="Unassembled WGS sequence"/>
</dbReference>
<proteinExistence type="predicted"/>
<evidence type="ECO:0000313" key="5">
    <source>
        <dbReference type="Proteomes" id="UP001180840"/>
    </source>
</evidence>
<dbReference type="Pfam" id="PF13692">
    <property type="entry name" value="Glyco_trans_1_4"/>
    <property type="match status" value="1"/>
</dbReference>
<dbReference type="InterPro" id="IPR028098">
    <property type="entry name" value="Glyco_trans_4-like_N"/>
</dbReference>
<dbReference type="EMBL" id="JAVDXZ010000001">
    <property type="protein sequence ID" value="MDR7329897.1"/>
    <property type="molecule type" value="Genomic_DNA"/>
</dbReference>
<keyword evidence="2" id="KW-0808">Transferase</keyword>
<evidence type="ECO:0000259" key="3">
    <source>
        <dbReference type="Pfam" id="PF13579"/>
    </source>
</evidence>
<keyword evidence="1" id="KW-0328">Glycosyltransferase</keyword>
<dbReference type="RefSeq" id="WP_290195091.1">
    <property type="nucleotide sequence ID" value="NZ_CP047654.1"/>
</dbReference>
<dbReference type="SUPFAM" id="SSF53756">
    <property type="entry name" value="UDP-Glycosyltransferase/glycogen phosphorylase"/>
    <property type="match status" value="1"/>
</dbReference>
<reference evidence="4" key="1">
    <citation type="submission" date="2023-07" db="EMBL/GenBank/DDBJ databases">
        <title>Sequencing the genomes of 1000 actinobacteria strains.</title>
        <authorList>
            <person name="Klenk H.-P."/>
        </authorList>
    </citation>
    <scope>NUCLEOTIDE SEQUENCE</scope>
    <source>
        <strain evidence="4">DSM 107476</strain>
    </source>
</reference>
<accession>A0ABU1ZY79</accession>
<dbReference type="CDD" id="cd03801">
    <property type="entry name" value="GT4_PimA-like"/>
    <property type="match status" value="1"/>
</dbReference>
<feature type="domain" description="Glycosyltransferase subfamily 4-like N-terminal" evidence="3">
    <location>
        <begin position="12"/>
        <end position="190"/>
    </location>
</feature>
<gene>
    <name evidence="4" type="ORF">J2S39_001573</name>
</gene>
<comment type="caution">
    <text evidence="4">The sequence shown here is derived from an EMBL/GenBank/DDBJ whole genome shotgun (WGS) entry which is preliminary data.</text>
</comment>
<evidence type="ECO:0000256" key="1">
    <source>
        <dbReference type="ARBA" id="ARBA00022676"/>
    </source>
</evidence>
<name>A0ABU1ZY79_9CORY</name>
<sequence>MLTNSKPFTQSGYTVRSHEVLKCQLAVGIKAQAVTRLGYPVLVGKIPRAAQQLIDGVIYRRLLPGWYPFRLADRNSLAVQKVVAEARKFGATILHTTTDYTNAMVVAEAARRLRIPWVYEIRGELESTWLARQPKEQQSESETAEYFCLAHEQETQYMVAADAVIALSEVSQRQLVDRGIPAEKITVVPNAVDAGIIGRRFDQKAIRRELGLDEGTALVGTVTAVVDYEGIDTLIDALPLLPQRYEALVVGDGAARPALEEQAKILGVADRIKFVGRQPNEDIWRWYAALDVFVVPRRDTKVTRTVTPIKPLTAMALDIPVVASDLPALRDVTGGRAEFVLSEDPRALAQGILAAAVTAPRGSEWAGSRTWAENGQRYRNLYYSLSNPKAV</sequence>
<dbReference type="Gene3D" id="3.40.50.2000">
    <property type="entry name" value="Glycogen Phosphorylase B"/>
    <property type="match status" value="2"/>
</dbReference>
<evidence type="ECO:0000256" key="2">
    <source>
        <dbReference type="ARBA" id="ARBA00022679"/>
    </source>
</evidence>